<proteinExistence type="predicted"/>
<feature type="region of interest" description="Disordered" evidence="1">
    <location>
        <begin position="133"/>
        <end position="152"/>
    </location>
</feature>
<organism evidence="2">
    <name type="scientific">Mimivirus LCMiAC02</name>
    <dbReference type="NCBI Taxonomy" id="2506609"/>
    <lineage>
        <taxon>Viruses</taxon>
        <taxon>Varidnaviria</taxon>
        <taxon>Bamfordvirae</taxon>
        <taxon>Nucleocytoviricota</taxon>
        <taxon>Megaviricetes</taxon>
        <taxon>Imitervirales</taxon>
        <taxon>Mimiviridae</taxon>
        <taxon>Klosneuvirinae</taxon>
    </lineage>
</organism>
<gene>
    <name evidence="2" type="ORF">LCMiAC02_03210</name>
</gene>
<evidence type="ECO:0000256" key="1">
    <source>
        <dbReference type="SAM" id="MobiDB-lite"/>
    </source>
</evidence>
<feature type="region of interest" description="Disordered" evidence="1">
    <location>
        <begin position="1"/>
        <end position="37"/>
    </location>
</feature>
<sequence length="152" mass="17188">MSSEQPTTTDSTTDSTTGSTTGSTTEPTVTVTSRSDEIGEDEWYVEQRNTLMTAQQARDFSRETNYKVLNTLTTILTEIGIVTMTGQTSLDYSRLTGRETCELYMGELTTLGYTVTMRKTLLRTNYLNISWEQAEEVDEKEDDEEENSDNKE</sequence>
<evidence type="ECO:0000313" key="2">
    <source>
        <dbReference type="EMBL" id="QBK89226.1"/>
    </source>
</evidence>
<accession>A0A4D5XEZ5</accession>
<reference evidence="2" key="1">
    <citation type="journal article" date="2019" name="MBio">
        <title>Virus Genomes from Deep Sea Sediments Expand the Ocean Megavirome and Support Independent Origins of Viral Gigantism.</title>
        <authorList>
            <person name="Backstrom D."/>
            <person name="Yutin N."/>
            <person name="Jorgensen S.L."/>
            <person name="Dharamshi J."/>
            <person name="Homa F."/>
            <person name="Zaremba-Niedwiedzka K."/>
            <person name="Spang A."/>
            <person name="Wolf Y.I."/>
            <person name="Koonin E.V."/>
            <person name="Ettema T.J."/>
        </authorList>
    </citation>
    <scope>NUCLEOTIDE SEQUENCE</scope>
</reference>
<feature type="compositionally biased region" description="Low complexity" evidence="1">
    <location>
        <begin position="1"/>
        <end position="33"/>
    </location>
</feature>
<name>A0A4D5XEZ5_9VIRU</name>
<dbReference type="EMBL" id="MK500410">
    <property type="protein sequence ID" value="QBK89226.1"/>
    <property type="molecule type" value="Genomic_DNA"/>
</dbReference>
<protein>
    <submittedName>
        <fullName evidence="2">Uncharacterized protein</fullName>
    </submittedName>
</protein>